<organism evidence="7 8">
    <name type="scientific">Aquarana catesbeiana</name>
    <name type="common">American bullfrog</name>
    <name type="synonym">Rana catesbeiana</name>
    <dbReference type="NCBI Taxonomy" id="8400"/>
    <lineage>
        <taxon>Eukaryota</taxon>
        <taxon>Metazoa</taxon>
        <taxon>Chordata</taxon>
        <taxon>Craniata</taxon>
        <taxon>Vertebrata</taxon>
        <taxon>Euteleostomi</taxon>
        <taxon>Amphibia</taxon>
        <taxon>Batrachia</taxon>
        <taxon>Anura</taxon>
        <taxon>Neobatrachia</taxon>
        <taxon>Ranoidea</taxon>
        <taxon>Ranidae</taxon>
        <taxon>Aquarana</taxon>
    </lineage>
</organism>
<feature type="domain" description="WWE" evidence="5">
    <location>
        <begin position="1"/>
        <end position="48"/>
    </location>
</feature>
<feature type="domain" description="PARP catalytic" evidence="6">
    <location>
        <begin position="86"/>
        <end position="297"/>
    </location>
</feature>
<dbReference type="EMBL" id="KV924814">
    <property type="protein sequence ID" value="PIO38412.1"/>
    <property type="molecule type" value="Genomic_DNA"/>
</dbReference>
<dbReference type="PANTHER" id="PTHR45740">
    <property type="entry name" value="POLY [ADP-RIBOSE] POLYMERASE"/>
    <property type="match status" value="1"/>
</dbReference>
<dbReference type="PROSITE" id="PS50918">
    <property type="entry name" value="WWE"/>
    <property type="match status" value="1"/>
</dbReference>
<dbReference type="EC" id="2.4.2.-" evidence="4"/>
<dbReference type="InterPro" id="IPR037197">
    <property type="entry name" value="WWE_dom_sf"/>
</dbReference>
<comment type="similarity">
    <text evidence="3">Belongs to the ARTD/PARP family.</text>
</comment>
<sequence length="297" mass="34973">DFVKCIEEGLRERQEEVFCKNAQFSYSLHLVNMVQTNMNTKTQRRMRKRPVFQSPIVMGHKLRDLSHSLWPRNPLEMFTGYPDKDNDFPKTWIITNQNFIYEKSLVTPTGSEYAYIYTYFHKTMAESKYVILEVFRIQNYFQWRKYSQKKKFMQSMLRETKDGCLERYLFHGTQSNHIEAIFNQNFDPRVSGKNATAYGKGSYFAKDASYSHGYAPASPEGHHFMFLAKVLVGRTTLGDKSYTRPPPLNEECASSLLYDSCVDKAKDPTIFIIFDNDQFYPYFIIKYQKLHNVVLLD</sequence>
<gene>
    <name evidence="7" type="ORF">AB205_0086150</name>
</gene>
<dbReference type="PANTHER" id="PTHR45740:SF18">
    <property type="entry name" value="PROTEIN MONO-ADP-RIBOSYLTRANSFERASE TIPARP"/>
    <property type="match status" value="1"/>
</dbReference>
<dbReference type="Proteomes" id="UP000228934">
    <property type="component" value="Unassembled WGS sequence"/>
</dbReference>
<reference evidence="8" key="1">
    <citation type="journal article" date="2017" name="Nat. Commun.">
        <title>The North American bullfrog draft genome provides insight into hormonal regulation of long noncoding RNA.</title>
        <authorList>
            <person name="Hammond S.A."/>
            <person name="Warren R.L."/>
            <person name="Vandervalk B.P."/>
            <person name="Kucuk E."/>
            <person name="Khan H."/>
            <person name="Gibb E.A."/>
            <person name="Pandoh P."/>
            <person name="Kirk H."/>
            <person name="Zhao Y."/>
            <person name="Jones M."/>
            <person name="Mungall A.J."/>
            <person name="Coope R."/>
            <person name="Pleasance S."/>
            <person name="Moore R.A."/>
            <person name="Holt R.A."/>
            <person name="Round J.M."/>
            <person name="Ohora S."/>
            <person name="Walle B.V."/>
            <person name="Veldhoen N."/>
            <person name="Helbing C.C."/>
            <person name="Birol I."/>
        </authorList>
    </citation>
    <scope>NUCLEOTIDE SEQUENCE [LARGE SCALE GENOMIC DNA]</scope>
</reference>
<evidence type="ECO:0000313" key="7">
    <source>
        <dbReference type="EMBL" id="PIO38412.1"/>
    </source>
</evidence>
<comment type="subcellular location">
    <subcellularLocation>
        <location evidence="1">Nucleus</location>
    </subcellularLocation>
</comment>
<dbReference type="GO" id="GO:1990404">
    <property type="term" value="F:NAD+-protein mono-ADP-ribosyltransferase activity"/>
    <property type="evidence" value="ECO:0007669"/>
    <property type="project" value="TreeGrafter"/>
</dbReference>
<protein>
    <recommendedName>
        <fullName evidence="4">Poly [ADP-ribose] polymerase</fullName>
        <shortName evidence="4">PARP</shortName>
        <ecNumber evidence="4">2.4.2.-</ecNumber>
    </recommendedName>
</protein>
<dbReference type="CDD" id="cd01439">
    <property type="entry name" value="TCCD_inducible_PARP_like"/>
    <property type="match status" value="1"/>
</dbReference>
<dbReference type="OrthoDB" id="6133115at2759"/>
<evidence type="ECO:0000313" key="8">
    <source>
        <dbReference type="Proteomes" id="UP000228934"/>
    </source>
</evidence>
<dbReference type="SUPFAM" id="SSF56399">
    <property type="entry name" value="ADP-ribosylation"/>
    <property type="match status" value="1"/>
</dbReference>
<keyword evidence="4" id="KW-0328">Glycosyltransferase</keyword>
<proteinExistence type="inferred from homology"/>
<evidence type="ECO:0000256" key="2">
    <source>
        <dbReference type="ARBA" id="ARBA00023242"/>
    </source>
</evidence>
<dbReference type="GO" id="GO:0005634">
    <property type="term" value="C:nucleus"/>
    <property type="evidence" value="ECO:0007669"/>
    <property type="project" value="UniProtKB-SubCell"/>
</dbReference>
<dbReference type="InterPro" id="IPR012317">
    <property type="entry name" value="Poly(ADP-ribose)pol_cat_dom"/>
</dbReference>
<evidence type="ECO:0000256" key="1">
    <source>
        <dbReference type="ARBA" id="ARBA00004123"/>
    </source>
</evidence>
<keyword evidence="2" id="KW-0539">Nucleus</keyword>
<dbReference type="GO" id="GO:0003950">
    <property type="term" value="F:NAD+ poly-ADP-ribosyltransferase activity"/>
    <property type="evidence" value="ECO:0007669"/>
    <property type="project" value="UniProtKB-UniRule"/>
</dbReference>
<dbReference type="PROSITE" id="PS51059">
    <property type="entry name" value="PARP_CATALYTIC"/>
    <property type="match status" value="1"/>
</dbReference>
<dbReference type="InterPro" id="IPR004170">
    <property type="entry name" value="WWE_dom"/>
</dbReference>
<evidence type="ECO:0000259" key="6">
    <source>
        <dbReference type="PROSITE" id="PS51059"/>
    </source>
</evidence>
<accession>A0A2G9SEA6</accession>
<keyword evidence="8" id="KW-1185">Reference proteome</keyword>
<keyword evidence="4" id="KW-0520">NAD</keyword>
<evidence type="ECO:0000256" key="3">
    <source>
        <dbReference type="ARBA" id="ARBA00024347"/>
    </source>
</evidence>
<dbReference type="Pfam" id="PF00644">
    <property type="entry name" value="PARP"/>
    <property type="match status" value="1"/>
</dbReference>
<dbReference type="AlphaFoldDB" id="A0A2G9SEA6"/>
<dbReference type="Gene3D" id="3.30.720.50">
    <property type="match status" value="1"/>
</dbReference>
<keyword evidence="4" id="KW-0808">Transferase</keyword>
<dbReference type="Gene3D" id="3.90.228.10">
    <property type="match status" value="1"/>
</dbReference>
<name>A0A2G9SEA6_AQUCT</name>
<evidence type="ECO:0000259" key="5">
    <source>
        <dbReference type="PROSITE" id="PS50918"/>
    </source>
</evidence>
<evidence type="ECO:0000256" key="4">
    <source>
        <dbReference type="RuleBase" id="RU362114"/>
    </source>
</evidence>
<feature type="non-terminal residue" evidence="7">
    <location>
        <position position="1"/>
    </location>
</feature>
<dbReference type="SUPFAM" id="SSF117839">
    <property type="entry name" value="WWE domain"/>
    <property type="match status" value="1"/>
</dbReference>
<dbReference type="InterPro" id="IPR051712">
    <property type="entry name" value="ARTD-AVP"/>
</dbReference>